<evidence type="ECO:0000313" key="2">
    <source>
        <dbReference type="Proteomes" id="UP000607653"/>
    </source>
</evidence>
<accession>A0A822XXK8</accession>
<reference evidence="1 2" key="1">
    <citation type="journal article" date="2020" name="Mol. Biol. Evol.">
        <title>Distinct Expression and Methylation Patterns for Genes with Different Fates following a Single Whole-Genome Duplication in Flowering Plants.</title>
        <authorList>
            <person name="Shi T."/>
            <person name="Rahmani R.S."/>
            <person name="Gugger P.F."/>
            <person name="Wang M."/>
            <person name="Li H."/>
            <person name="Zhang Y."/>
            <person name="Li Z."/>
            <person name="Wang Q."/>
            <person name="Van de Peer Y."/>
            <person name="Marchal K."/>
            <person name="Chen J."/>
        </authorList>
    </citation>
    <scope>NUCLEOTIDE SEQUENCE [LARGE SCALE GENOMIC DNA]</scope>
    <source>
        <tissue evidence="1">Leaf</tissue>
    </source>
</reference>
<comment type="caution">
    <text evidence="1">The sequence shown here is derived from an EMBL/GenBank/DDBJ whole genome shotgun (WGS) entry which is preliminary data.</text>
</comment>
<dbReference type="AlphaFoldDB" id="A0A822XXK8"/>
<sequence>MVLSSGLCGFSYFPFQMVFNDPWVLSLIGAQ</sequence>
<protein>
    <submittedName>
        <fullName evidence="1">Uncharacterized protein</fullName>
    </submittedName>
</protein>
<dbReference type="Proteomes" id="UP000607653">
    <property type="component" value="Unassembled WGS sequence"/>
</dbReference>
<organism evidence="1 2">
    <name type="scientific">Nelumbo nucifera</name>
    <name type="common">Sacred lotus</name>
    <dbReference type="NCBI Taxonomy" id="4432"/>
    <lineage>
        <taxon>Eukaryota</taxon>
        <taxon>Viridiplantae</taxon>
        <taxon>Streptophyta</taxon>
        <taxon>Embryophyta</taxon>
        <taxon>Tracheophyta</taxon>
        <taxon>Spermatophyta</taxon>
        <taxon>Magnoliopsida</taxon>
        <taxon>Proteales</taxon>
        <taxon>Nelumbonaceae</taxon>
        <taxon>Nelumbo</taxon>
    </lineage>
</organism>
<proteinExistence type="predicted"/>
<evidence type="ECO:0000313" key="1">
    <source>
        <dbReference type="EMBL" id="DAD25070.1"/>
    </source>
</evidence>
<keyword evidence="2" id="KW-1185">Reference proteome</keyword>
<dbReference type="EMBL" id="DUZY01000001">
    <property type="protein sequence ID" value="DAD25070.1"/>
    <property type="molecule type" value="Genomic_DNA"/>
</dbReference>
<gene>
    <name evidence="1" type="ORF">HUJ06_026534</name>
</gene>
<name>A0A822XXK8_NELNU</name>